<dbReference type="OrthoDB" id="2544694at2759"/>
<reference evidence="7" key="1">
    <citation type="journal article" date="2021" name="Evol. Appl.">
        <title>The genome of the Pyrenean desman and the effects of bottlenecks and inbreeding on the genomic landscape of an endangered species.</title>
        <authorList>
            <person name="Escoda L."/>
            <person name="Castresana J."/>
        </authorList>
    </citation>
    <scope>NUCLEOTIDE SEQUENCE</scope>
    <source>
        <strain evidence="7">IBE-C5619</strain>
    </source>
</reference>
<feature type="transmembrane region" description="Helical" evidence="6">
    <location>
        <begin position="847"/>
        <end position="867"/>
    </location>
</feature>
<evidence type="ECO:0000313" key="7">
    <source>
        <dbReference type="EMBL" id="KAG8522678.1"/>
    </source>
</evidence>
<feature type="transmembrane region" description="Helical" evidence="6">
    <location>
        <begin position="306"/>
        <end position="325"/>
    </location>
</feature>
<feature type="transmembrane region" description="Helical" evidence="6">
    <location>
        <begin position="465"/>
        <end position="482"/>
    </location>
</feature>
<proteinExistence type="predicted"/>
<feature type="compositionally biased region" description="Basic and acidic residues" evidence="5">
    <location>
        <begin position="1324"/>
        <end position="1334"/>
    </location>
</feature>
<comment type="subcellular location">
    <subcellularLocation>
        <location evidence="1">Endomembrane system</location>
        <topology evidence="1">Multi-pass membrane protein</topology>
    </subcellularLocation>
</comment>
<dbReference type="EMBL" id="JAGFMF010011432">
    <property type="protein sequence ID" value="KAG8522678.1"/>
    <property type="molecule type" value="Genomic_DNA"/>
</dbReference>
<keyword evidence="3 6" id="KW-1133">Transmembrane helix</keyword>
<feature type="transmembrane region" description="Helical" evidence="6">
    <location>
        <begin position="1013"/>
        <end position="1032"/>
    </location>
</feature>
<dbReference type="Gene3D" id="1.20.1250.20">
    <property type="entry name" value="MFS general substrate transporter like domains"/>
    <property type="match status" value="3"/>
</dbReference>
<dbReference type="Proteomes" id="UP000700334">
    <property type="component" value="Unassembled WGS sequence"/>
</dbReference>
<dbReference type="InterPro" id="IPR011701">
    <property type="entry name" value="MFS"/>
</dbReference>
<organism evidence="7 8">
    <name type="scientific">Galemys pyrenaicus</name>
    <name type="common">Iberian desman</name>
    <name type="synonym">Pyrenean desman</name>
    <dbReference type="NCBI Taxonomy" id="202257"/>
    <lineage>
        <taxon>Eukaryota</taxon>
        <taxon>Metazoa</taxon>
        <taxon>Chordata</taxon>
        <taxon>Craniata</taxon>
        <taxon>Vertebrata</taxon>
        <taxon>Euteleostomi</taxon>
        <taxon>Mammalia</taxon>
        <taxon>Eutheria</taxon>
        <taxon>Laurasiatheria</taxon>
        <taxon>Eulipotyphla</taxon>
        <taxon>Talpidae</taxon>
        <taxon>Galemys</taxon>
    </lineage>
</organism>
<dbReference type="InterPro" id="IPR036259">
    <property type="entry name" value="MFS_trans_sf"/>
</dbReference>
<dbReference type="CDD" id="cd17374">
    <property type="entry name" value="MFS_OAT"/>
    <property type="match status" value="1"/>
</dbReference>
<feature type="transmembrane region" description="Helical" evidence="6">
    <location>
        <begin position="610"/>
        <end position="630"/>
    </location>
</feature>
<feature type="transmembrane region" description="Helical" evidence="6">
    <location>
        <begin position="795"/>
        <end position="812"/>
    </location>
</feature>
<feature type="region of interest" description="Disordered" evidence="5">
    <location>
        <begin position="1172"/>
        <end position="1374"/>
    </location>
</feature>
<evidence type="ECO:0000256" key="6">
    <source>
        <dbReference type="SAM" id="Phobius"/>
    </source>
</evidence>
<evidence type="ECO:0000256" key="3">
    <source>
        <dbReference type="ARBA" id="ARBA00022989"/>
    </source>
</evidence>
<evidence type="ECO:0000256" key="5">
    <source>
        <dbReference type="SAM" id="MobiDB-lite"/>
    </source>
</evidence>
<dbReference type="FunFam" id="1.20.1250.20:FF:000023">
    <property type="entry name" value="Solute carrier family 22 member 6"/>
    <property type="match status" value="2"/>
</dbReference>
<keyword evidence="2 6" id="KW-0812">Transmembrane</keyword>
<protein>
    <submittedName>
        <fullName evidence="7">Solute carrier family 22 member 12</fullName>
    </submittedName>
</protein>
<comment type="caution">
    <text evidence="7">The sequence shown here is derived from an EMBL/GenBank/DDBJ whole genome shotgun (WGS) entry which is preliminary data.</text>
</comment>
<feature type="non-terminal residue" evidence="7">
    <location>
        <position position="1374"/>
    </location>
</feature>
<dbReference type="GO" id="GO:0022857">
    <property type="term" value="F:transmembrane transporter activity"/>
    <property type="evidence" value="ECO:0007669"/>
    <property type="project" value="InterPro"/>
</dbReference>
<name>A0A8J6AKJ1_GALPY</name>
<accession>A0A8J6AKJ1</accession>
<feature type="region of interest" description="Disordered" evidence="5">
    <location>
        <begin position="334"/>
        <end position="364"/>
    </location>
</feature>
<dbReference type="SUPFAM" id="SSF103473">
    <property type="entry name" value="MFS general substrate transporter"/>
    <property type="match status" value="2"/>
</dbReference>
<feature type="transmembrane region" description="Helical" evidence="6">
    <location>
        <begin position="494"/>
        <end position="515"/>
    </location>
</feature>
<evidence type="ECO:0000256" key="2">
    <source>
        <dbReference type="ARBA" id="ARBA00022692"/>
    </source>
</evidence>
<feature type="transmembrane region" description="Helical" evidence="6">
    <location>
        <begin position="280"/>
        <end position="300"/>
    </location>
</feature>
<feature type="transmembrane region" description="Helical" evidence="6">
    <location>
        <begin position="204"/>
        <end position="224"/>
    </location>
</feature>
<feature type="transmembrane region" description="Helical" evidence="6">
    <location>
        <begin position="819"/>
        <end position="841"/>
    </location>
</feature>
<feature type="compositionally biased region" description="Basic residues" evidence="5">
    <location>
        <begin position="352"/>
        <end position="363"/>
    </location>
</feature>
<keyword evidence="4 6" id="KW-0472">Membrane</keyword>
<feature type="compositionally biased region" description="Basic and acidic residues" evidence="5">
    <location>
        <begin position="338"/>
        <end position="351"/>
    </location>
</feature>
<feature type="transmembrane region" description="Helical" evidence="6">
    <location>
        <begin position="244"/>
        <end position="268"/>
    </location>
</feature>
<evidence type="ECO:0000256" key="4">
    <source>
        <dbReference type="ARBA" id="ARBA00023136"/>
    </source>
</evidence>
<dbReference type="PANTHER" id="PTHR24064">
    <property type="entry name" value="SOLUTE CARRIER FAMILY 22 MEMBER"/>
    <property type="match status" value="1"/>
</dbReference>
<feature type="compositionally biased region" description="Gly residues" evidence="5">
    <location>
        <begin position="1226"/>
        <end position="1240"/>
    </location>
</feature>
<evidence type="ECO:0000256" key="1">
    <source>
        <dbReference type="ARBA" id="ARBA00004127"/>
    </source>
</evidence>
<feature type="region of interest" description="Disordered" evidence="5">
    <location>
        <begin position="20"/>
        <end position="40"/>
    </location>
</feature>
<dbReference type="Pfam" id="PF07690">
    <property type="entry name" value="MFS_1"/>
    <property type="match status" value="2"/>
</dbReference>
<feature type="compositionally biased region" description="Basic and acidic residues" evidence="5">
    <location>
        <begin position="1291"/>
        <end position="1307"/>
    </location>
</feature>
<sequence length="1374" mass="147246">HVRADPTGCPAVAIPTRPAASAEGWRAGPPAPVAPGNSQSLQPLSCRNPACGTAALAMAFEDLLERVGGAGLFQALHILTLLLPCILVPSHLLGENFLAATPAHRCWVPLLDNGSAPWGNLTPQALLAVSIPPGPQRGPHPCLRFRQPQWQLLDPNSTANWSEAATEPCLDGWVYDRSTFTSTIVAEWDLVCDSRGLKSAAQSVYMAGIFVGSIGWGLLSYRFGRRPILSWSCLQTAVANGSTIFAPNFLVYCCLRFLSAAGLAGVLLTWISTRRRDSAVTLQGCTFSLGQMALGGLAFALRDWRALQLAVTAPFFAAFLLSWLVQGRGVPSTLAGHEPQEADGRHGDHVRHPPGRGGLRSRRVGTDWHLPRGRAWDARVQRPRRAHLLSNRWLPESARWLVIMDRPDQALRALKKVARINGHKEAKYTLTIEVLRSSVQAEATPARAQGLALDLLRVPVLRRRTCSLSVVIFSLMFSYYGLVLDLQSLGSDIFLLQVLFGAVDFLGRATTAVCFRFFSCRVTLASFQVVSGLSLLANMLVPPDLQALRVALAVLGKGCFGVSLNCFSVYRPTLFPTPLRMTSDGLIMSMSRLGATMGPLVRMTQQMLPLLPPLFYGTFPIASSFLLFLLPDTRGLPLPDTIQDLESPPMAFGELLDRVGGRGRFQLLQAAALVVPLAWLTAQSMLDNFGAAVPAHRCWVPLLDNGSAPWGNLTPQALLAVSIPPGPQRGPHPCLRFRQPQWQLLDPNSTANWSEAATEPCLDGWVYDRSTFTSTIVAEWDLVCDSQALKPMAQSIYLSGMLVGAAVCGYASDRFGRRLVLCWSYLQIAASGTAAAFARTFPAYCLLRFLVAFAVAGVMMSTATLLMEWTSARVLAMTLNGLGFSFGQVLTAAVAYGVRDWARLQLAVSAPFFLCFLRLAESARWLLLKGRLDRGLRELQRAAAVNGKRAAGDAVTAEVRLGPARSQPHAALGAWRPGLRPALRQVLLAAMREELSEGRVPASLGALLRTPGLRLRTCVASLFAFGFTFYGLAMNLQALGSNVFLLQALLGGVDVPAKTVTLLLLSRAGRRPTQVASLLLAGLCILANTLVPPEMGGLRSALAVLGLGSLGVTFTCSSIYSGELFPTVLRMTAVGVCQMAARTGAILGPLVRLTGASGASLPLLVEWAQPRASPTAGLERTRPREGGGGPRATQHTESGRPATPDPRCPRGRPVWPACPSPASGEAGEGYGRLGRGGHSGGLPVPTPSRGVRDSAPGQEQAAARRASGWPRPGQAHGGPPRHAPPVFPEQGHGEGSTRHPKGPRPEVHTLLAPGTTLGRGQRLLSEKADSERRGQQSPPGCCLRLHWPRDRPSAQKGQDGTSAGGAWHPALLGL</sequence>
<dbReference type="GO" id="GO:0012505">
    <property type="term" value="C:endomembrane system"/>
    <property type="evidence" value="ECO:0007669"/>
    <property type="project" value="UniProtKB-SubCell"/>
</dbReference>
<gene>
    <name evidence="7" type="ORF">J0S82_014675</name>
</gene>
<keyword evidence="8" id="KW-1185">Reference proteome</keyword>
<evidence type="ECO:0000313" key="8">
    <source>
        <dbReference type="Proteomes" id="UP000700334"/>
    </source>
</evidence>
<feature type="transmembrane region" description="Helical" evidence="6">
    <location>
        <begin position="904"/>
        <end position="927"/>
    </location>
</feature>
<feature type="transmembrane region" description="Helical" evidence="6">
    <location>
        <begin position="874"/>
        <end position="898"/>
    </location>
</feature>